<dbReference type="PIRSF" id="PIRSF012524">
    <property type="entry name" value="YitL_S1"/>
    <property type="match status" value="1"/>
</dbReference>
<dbReference type="RefSeq" id="WP_308356752.1">
    <property type="nucleotide sequence ID" value="NZ_CP129970.2"/>
</dbReference>
<evidence type="ECO:0000256" key="1">
    <source>
        <dbReference type="PIRNR" id="PIRNR012524"/>
    </source>
</evidence>
<keyword evidence="4" id="KW-1185">Reference proteome</keyword>
<dbReference type="InterPro" id="IPR003029">
    <property type="entry name" value="S1_domain"/>
</dbReference>
<gene>
    <name evidence="3" type="ORF">QYS48_33735</name>
</gene>
<comment type="similarity">
    <text evidence="1">Belongs to the CvfB family.</text>
</comment>
<dbReference type="EMBL" id="CP129970">
    <property type="protein sequence ID" value="WMN06794.1"/>
    <property type="molecule type" value="Genomic_DNA"/>
</dbReference>
<dbReference type="Proteomes" id="UP001244443">
    <property type="component" value="Chromosome"/>
</dbReference>
<dbReference type="InterPro" id="IPR014464">
    <property type="entry name" value="CvfB_fam"/>
</dbReference>
<sequence>MLTLGKWNKLKVVREAPQGLYLSDGEEDVLLPNKYVPQNKNIDDEIEVFIYKDSAQRPIATTLKPLAELNQASLFEVRQITKVGAFVDWGLEKELLIPFSEQTDELEVGDLIVAFVTLDPKTERIVASMHIESFLEEGSGDLEEGQEVDLLIYRITDLGYEVVINQQYKGLIYENTVFDPLDIGMSGKGKIKSIRIDGKIDVQWKVEKEEKQKEILELLRDHNGFMPYHDKSKPEEIYDMFGLSKKEFKRQIGHLYKEKKITIKSDGIYLV</sequence>
<dbReference type="PANTHER" id="PTHR37296:SF1">
    <property type="entry name" value="CONSERVED VIRULENCE FACTOR B"/>
    <property type="match status" value="1"/>
</dbReference>
<dbReference type="GO" id="GO:0003676">
    <property type="term" value="F:nucleic acid binding"/>
    <property type="evidence" value="ECO:0007669"/>
    <property type="project" value="InterPro"/>
</dbReference>
<evidence type="ECO:0000313" key="3">
    <source>
        <dbReference type="EMBL" id="WMN06794.1"/>
    </source>
</evidence>
<dbReference type="Pfam" id="PF17783">
    <property type="entry name" value="WHD_CvfB"/>
    <property type="match status" value="1"/>
</dbReference>
<evidence type="ECO:0000259" key="2">
    <source>
        <dbReference type="SMART" id="SM00316"/>
    </source>
</evidence>
<organism evidence="3 4">
    <name type="scientific">Marivirga arenosa</name>
    <dbReference type="NCBI Taxonomy" id="3059076"/>
    <lineage>
        <taxon>Bacteria</taxon>
        <taxon>Pseudomonadati</taxon>
        <taxon>Bacteroidota</taxon>
        <taxon>Cytophagia</taxon>
        <taxon>Cytophagales</taxon>
        <taxon>Marivirgaceae</taxon>
        <taxon>Marivirga</taxon>
    </lineage>
</organism>
<dbReference type="AlphaFoldDB" id="A0AA51N6D0"/>
<feature type="domain" description="S1 motif" evidence="2">
    <location>
        <begin position="143"/>
        <end position="205"/>
    </location>
</feature>
<dbReference type="Gene3D" id="2.40.50.140">
    <property type="entry name" value="Nucleic acid-binding proteins"/>
    <property type="match status" value="1"/>
</dbReference>
<dbReference type="InterPro" id="IPR040764">
    <property type="entry name" value="CvfB_WH"/>
</dbReference>
<feature type="domain" description="S1 motif" evidence="2">
    <location>
        <begin position="70"/>
        <end position="130"/>
    </location>
</feature>
<proteinExistence type="inferred from homology"/>
<dbReference type="Gene3D" id="1.10.10.10">
    <property type="entry name" value="Winged helix-like DNA-binding domain superfamily/Winged helix DNA-binding domain"/>
    <property type="match status" value="1"/>
</dbReference>
<reference evidence="3" key="1">
    <citation type="submission" date="2023-08" db="EMBL/GenBank/DDBJ databases">
        <title>Comparative genomics and taxonomic characterization of three novel marine species of genus Marivirga.</title>
        <authorList>
            <person name="Muhammad N."/>
            <person name="Kim S.-G."/>
        </authorList>
    </citation>
    <scope>NUCLEOTIDE SEQUENCE [LARGE SCALE GENOMIC DNA]</scope>
    <source>
        <strain evidence="3">ABR2-2</strain>
    </source>
</reference>
<dbReference type="InterPro" id="IPR039566">
    <property type="entry name" value="CvfB_S1_st"/>
</dbReference>
<accession>A0AA51N6D0</accession>
<dbReference type="InterPro" id="IPR036388">
    <property type="entry name" value="WH-like_DNA-bd_sf"/>
</dbReference>
<name>A0AA51N6D0_9BACT</name>
<protein>
    <submittedName>
        <fullName evidence="3">S1-like domain-containing RNA-binding protein</fullName>
    </submittedName>
</protein>
<dbReference type="PANTHER" id="PTHR37296">
    <property type="entry name" value="CONSERVED VIRULENCE FACTOR B"/>
    <property type="match status" value="1"/>
</dbReference>
<dbReference type="SMART" id="SM00316">
    <property type="entry name" value="S1"/>
    <property type="match status" value="2"/>
</dbReference>
<evidence type="ECO:0000313" key="4">
    <source>
        <dbReference type="Proteomes" id="UP001244443"/>
    </source>
</evidence>
<dbReference type="InterPro" id="IPR012340">
    <property type="entry name" value="NA-bd_OB-fold"/>
</dbReference>
<dbReference type="Pfam" id="PF13509">
    <property type="entry name" value="S1_2"/>
    <property type="match status" value="2"/>
</dbReference>